<gene>
    <name evidence="3" type="ORF">PC110_g15674</name>
    <name evidence="1" type="ORF">PC117_g23164</name>
    <name evidence="2" type="ORF">PC129_g20262</name>
</gene>
<dbReference type="Proteomes" id="UP000760860">
    <property type="component" value="Unassembled WGS sequence"/>
</dbReference>
<proteinExistence type="predicted"/>
<accession>A0A329RT36</accession>
<dbReference type="Proteomes" id="UP000251314">
    <property type="component" value="Unassembled WGS sequence"/>
</dbReference>
<evidence type="ECO:0000313" key="2">
    <source>
        <dbReference type="EMBL" id="KAG3208719.1"/>
    </source>
</evidence>
<comment type="caution">
    <text evidence="3">The sequence shown here is derived from an EMBL/GenBank/DDBJ whole genome shotgun (WGS) entry which is preliminary data.</text>
</comment>
<protein>
    <recommendedName>
        <fullName evidence="5">BZIP domain-containing protein</fullName>
    </recommendedName>
</protein>
<sequence>MYNCALRPPYSQYSSDDVIAGVVQRTRRSDGVGVVDGARQPQWYLQTREQEDMRSPITSFNQGRWDTTSSEGITTFYTVRDKKRTSQESQASYLFFVSQEHNTKLLAELIISEKARMRELRRVRQVRYRIKKDSYASSLEEETRSLRREVGKLELERHAVFSVAKTIDTAWLCGGVFPTAPLQLPRDPQGLDSALGEVHDVELELESLDRDNTEALVATTVTITEHTLRNVFPHLHDRSDVVMLKLAEKLQGQRISMHDTTRFLWDPAFRRIPSVIAQADMLTPMLRLLGSLENVSHVFEGALISPDFHLKISH</sequence>
<dbReference type="EMBL" id="RCMV01001413">
    <property type="protein sequence ID" value="KAG3208719.1"/>
    <property type="molecule type" value="Genomic_DNA"/>
</dbReference>
<keyword evidence="4" id="KW-1185">Reference proteome</keyword>
<name>A0A329RT36_9STRA</name>
<reference evidence="3 4" key="1">
    <citation type="submission" date="2018-01" db="EMBL/GenBank/DDBJ databases">
        <title>Draft genome of the strawberry crown rot pathogen Phytophthora cactorum.</title>
        <authorList>
            <person name="Armitage A.D."/>
            <person name="Lysoe E."/>
            <person name="Nellist C.F."/>
            <person name="Harrison R.J."/>
            <person name="Brurberg M.B."/>
        </authorList>
    </citation>
    <scope>NUCLEOTIDE SEQUENCE [LARGE SCALE GENOMIC DNA]</scope>
    <source>
        <strain evidence="3 4">10300</strain>
    </source>
</reference>
<dbReference type="EMBL" id="MJFZ01000525">
    <property type="protein sequence ID" value="RAW27937.1"/>
    <property type="molecule type" value="Genomic_DNA"/>
</dbReference>
<dbReference type="VEuPathDB" id="FungiDB:PC110_g15674"/>
<dbReference type="EMBL" id="RCMK01001370">
    <property type="protein sequence ID" value="KAG2895803.1"/>
    <property type="molecule type" value="Genomic_DNA"/>
</dbReference>
<reference evidence="2" key="2">
    <citation type="submission" date="2018-05" db="EMBL/GenBank/DDBJ databases">
        <title>Effector identification in a new, highly contiguous assembly of the strawberry crown rot pathogen Phytophthora cactorum.</title>
        <authorList>
            <person name="Armitage A.D."/>
            <person name="Nellist C.F."/>
            <person name="Bates H."/>
            <person name="Vickerstaff R.J."/>
            <person name="Harrison R.J."/>
        </authorList>
    </citation>
    <scope>NUCLEOTIDE SEQUENCE</scope>
    <source>
        <strain evidence="1">4040</strain>
        <strain evidence="2">P421</strain>
    </source>
</reference>
<dbReference type="Proteomes" id="UP000736787">
    <property type="component" value="Unassembled WGS sequence"/>
</dbReference>
<evidence type="ECO:0000313" key="1">
    <source>
        <dbReference type="EMBL" id="KAG2895803.1"/>
    </source>
</evidence>
<dbReference type="AlphaFoldDB" id="A0A329RT36"/>
<organism evidence="3 4">
    <name type="scientific">Phytophthora cactorum</name>
    <dbReference type="NCBI Taxonomy" id="29920"/>
    <lineage>
        <taxon>Eukaryota</taxon>
        <taxon>Sar</taxon>
        <taxon>Stramenopiles</taxon>
        <taxon>Oomycota</taxon>
        <taxon>Peronosporomycetes</taxon>
        <taxon>Peronosporales</taxon>
        <taxon>Peronosporaceae</taxon>
        <taxon>Phytophthora</taxon>
    </lineage>
</organism>
<evidence type="ECO:0000313" key="4">
    <source>
        <dbReference type="Proteomes" id="UP000251314"/>
    </source>
</evidence>
<evidence type="ECO:0000313" key="3">
    <source>
        <dbReference type="EMBL" id="RAW27937.1"/>
    </source>
</evidence>
<evidence type="ECO:0008006" key="5">
    <source>
        <dbReference type="Google" id="ProtNLM"/>
    </source>
</evidence>
<dbReference type="OrthoDB" id="103984at2759"/>